<keyword evidence="4" id="KW-0560">Oxidoreductase</keyword>
<evidence type="ECO:0000313" key="6">
    <source>
        <dbReference type="EMBL" id="KAK9782798.1"/>
    </source>
</evidence>
<dbReference type="Proteomes" id="UP001465668">
    <property type="component" value="Unassembled WGS sequence"/>
</dbReference>
<evidence type="ECO:0000256" key="4">
    <source>
        <dbReference type="ARBA" id="ARBA00023002"/>
    </source>
</evidence>
<keyword evidence="3" id="KW-0274">FAD</keyword>
<comment type="similarity">
    <text evidence="1">Belongs to the FAD-binding monooxygenase family.</text>
</comment>
<dbReference type="EMBL" id="JARVKM010000002">
    <property type="protein sequence ID" value="KAK9782798.1"/>
    <property type="molecule type" value="Genomic_DNA"/>
</dbReference>
<feature type="compositionally biased region" description="Basic and acidic residues" evidence="5">
    <location>
        <begin position="224"/>
        <end position="246"/>
    </location>
</feature>
<evidence type="ECO:0000256" key="3">
    <source>
        <dbReference type="ARBA" id="ARBA00022827"/>
    </source>
</evidence>
<dbReference type="Gene3D" id="3.50.50.60">
    <property type="entry name" value="FAD/NAD(P)-binding domain"/>
    <property type="match status" value="2"/>
</dbReference>
<dbReference type="SUPFAM" id="SSF51905">
    <property type="entry name" value="FAD/NAD(P)-binding domain"/>
    <property type="match status" value="1"/>
</dbReference>
<dbReference type="PANTHER" id="PTHR42877">
    <property type="entry name" value="L-ORNITHINE N(5)-MONOOXYGENASE-RELATED"/>
    <property type="match status" value="1"/>
</dbReference>
<feature type="region of interest" description="Disordered" evidence="5">
    <location>
        <begin position="220"/>
        <end position="246"/>
    </location>
</feature>
<dbReference type="InterPro" id="IPR020946">
    <property type="entry name" value="Flavin_mOase-like"/>
</dbReference>
<evidence type="ECO:0000256" key="5">
    <source>
        <dbReference type="SAM" id="MobiDB-lite"/>
    </source>
</evidence>
<proteinExistence type="inferred from homology"/>
<comment type="caution">
    <text evidence="6">The sequence shown here is derived from an EMBL/GenBank/DDBJ whole genome shotgun (WGS) entry which is preliminary data.</text>
</comment>
<evidence type="ECO:0000313" key="7">
    <source>
        <dbReference type="Proteomes" id="UP001465668"/>
    </source>
</evidence>
<reference evidence="6 7" key="1">
    <citation type="submission" date="2024-02" db="EMBL/GenBank/DDBJ databases">
        <title>First draft genome assembly of two strains of Seiridium cardinale.</title>
        <authorList>
            <person name="Emiliani G."/>
            <person name="Scali E."/>
        </authorList>
    </citation>
    <scope>NUCLEOTIDE SEQUENCE [LARGE SCALE GENOMIC DNA]</scope>
    <source>
        <strain evidence="6 7">BM-138-000479</strain>
    </source>
</reference>
<sequence>MSSATSNGDHPWGIPIDECTPIKVICIGAGMSGIQTGIAFPQKIKNLDLTIYEKNADVGDIPSHSYQYTYASNPDWSKFYASGKEMLGYLRAVAKRYDVLKYIQFGHQFKSAKWLEEQGKWEVTLLRLSDNQEIKDYADVFIKATGLLNSWDWPKIPGLHDFKGKLLHSADWDESYDVTGKRVAVIGYGSSALQIVPTIQPIVKSLHNFVRGPSWISPNGPGADEVKARGGTDNFEHSEEERREFREHPEKYHAFRHKIEAQLNRAQLVTFRGSDANKAFGEATDNSMRERLAKKPEIYKALRPDYPIVCKRISPGPRYLEALCQDNVEFVPRGVQSVTETGVFDDDGKFVEVDVIVCATGFDELTIGTRNLGSKDAVITGRGGVTLSEMWNPDPFAYYSMCPKNMPNFFLYLGPNGAPGAGSTIHMIEFTSEFMIKCVQKLQREHLKSMTVSDRALNAWQKQLDRYFAKTTFTYTCKSWAKRNQENGRVIALWPGSSVHARFALSNPRWEDFEYESWAKDDDLAWLGSGLTLAQESGGFTTAYLDEVDMPPFLDAVKQ</sequence>
<keyword evidence="7" id="KW-1185">Reference proteome</keyword>
<protein>
    <submittedName>
        <fullName evidence="6">Uncharacterized protein</fullName>
    </submittedName>
</protein>
<dbReference type="InterPro" id="IPR036188">
    <property type="entry name" value="FAD/NAD-bd_sf"/>
</dbReference>
<evidence type="ECO:0000256" key="1">
    <source>
        <dbReference type="ARBA" id="ARBA00010139"/>
    </source>
</evidence>
<accession>A0ABR2Y7U1</accession>
<gene>
    <name evidence="6" type="ORF">SCAR479_01141</name>
</gene>
<dbReference type="InterPro" id="IPR051209">
    <property type="entry name" value="FAD-bind_Monooxygenase_sf"/>
</dbReference>
<organism evidence="6 7">
    <name type="scientific">Seiridium cardinale</name>
    <dbReference type="NCBI Taxonomy" id="138064"/>
    <lineage>
        <taxon>Eukaryota</taxon>
        <taxon>Fungi</taxon>
        <taxon>Dikarya</taxon>
        <taxon>Ascomycota</taxon>
        <taxon>Pezizomycotina</taxon>
        <taxon>Sordariomycetes</taxon>
        <taxon>Xylariomycetidae</taxon>
        <taxon>Amphisphaeriales</taxon>
        <taxon>Sporocadaceae</taxon>
        <taxon>Seiridium</taxon>
    </lineage>
</organism>
<name>A0ABR2Y7U1_9PEZI</name>
<dbReference type="PANTHER" id="PTHR42877:SF7">
    <property type="entry name" value="FLAVIN-BINDING MONOOXYGENASE-RELATED"/>
    <property type="match status" value="1"/>
</dbReference>
<evidence type="ECO:0000256" key="2">
    <source>
        <dbReference type="ARBA" id="ARBA00022630"/>
    </source>
</evidence>
<keyword evidence="2" id="KW-0285">Flavoprotein</keyword>
<dbReference type="Pfam" id="PF00743">
    <property type="entry name" value="FMO-like"/>
    <property type="match status" value="1"/>
</dbReference>